<dbReference type="Proteomes" id="UP001231109">
    <property type="component" value="Unassembled WGS sequence"/>
</dbReference>
<evidence type="ECO:0000256" key="6">
    <source>
        <dbReference type="SAM" id="SignalP"/>
    </source>
</evidence>
<feature type="compositionally biased region" description="Acidic residues" evidence="5">
    <location>
        <begin position="514"/>
        <end position="524"/>
    </location>
</feature>
<dbReference type="EMBL" id="JAPJDZ010000045">
    <property type="protein sequence ID" value="MDP5137342.1"/>
    <property type="molecule type" value="Genomic_DNA"/>
</dbReference>
<feature type="compositionally biased region" description="Low complexity" evidence="5">
    <location>
        <begin position="542"/>
        <end position="551"/>
    </location>
</feature>
<comment type="caution">
    <text evidence="7">The sequence shown here is derived from an EMBL/GenBank/DDBJ whole genome shotgun (WGS) entry which is preliminary data.</text>
</comment>
<dbReference type="RefSeq" id="WP_305976705.1">
    <property type="nucleotide sequence ID" value="NZ_JAPJDZ010000045.1"/>
</dbReference>
<sequence length="641" mass="71222">MRVKTIEILFSAMLVVTASFAVIPSASFAANAGASLSGDLAQFSFTQAEVANTKAMLPEPAIPDWLPRNAQNFIFKADGILISGNNGWQVGQATHNGTWSVLDGKLKLQFSNYLSDQYTRHQYPFGQIATLYGQNAADQLIQMYEKGYIDYNVGLTEVATEIEKDLIKTDASGEQVQIVTQVQHTLHLPPPFNWEGLEPKYFSETTTKLDFIVNPISILNGASPSSMVGQWAMLTYREHDYSPHLGNPNQIGTFGDILSLNDNGSVNSAYSDFNFNWSFENGVLRLNDGEHLFIVTPVQQQGSVYLARVEYFVAGQLSQVYSSQLVRQEQNYTLFTNNLQTKLPQIWVSAISHYSPSSWQNELPWQQNTLKPEMLNGYQFLPENKLRRGISLNSNTTPSFQMGQIWDYKVETKSIVLNYIGSYVHQRNFEILQVDNQGRVYILEYSTFGIDYDGSGSIEQDEIGSLIAPRITVLHLYDLSKHEEMWAALPDADNDGINDFVEFDFGTNPQNPDSDNDGLNDGDELLAGTDPLNSDTDGDGLPDGIDPIPNGDSVTITVQASTGGIVSPGTIEILRGSNATFQLTPESGYKIHKINGCTGSRSGLQFITTELQQSCTLSVDFKRKARRNNMLLLLINEINNN</sequence>
<dbReference type="PROSITE" id="PS00018">
    <property type="entry name" value="EF_HAND_1"/>
    <property type="match status" value="1"/>
</dbReference>
<proteinExistence type="predicted"/>
<dbReference type="InterPro" id="IPR018247">
    <property type="entry name" value="EF_Hand_1_Ca_BS"/>
</dbReference>
<keyword evidence="3 6" id="KW-0732">Signal</keyword>
<feature type="chain" id="PRO_5046744970" evidence="6">
    <location>
        <begin position="30"/>
        <end position="641"/>
    </location>
</feature>
<evidence type="ECO:0000256" key="3">
    <source>
        <dbReference type="ARBA" id="ARBA00022729"/>
    </source>
</evidence>
<feature type="region of interest" description="Disordered" evidence="5">
    <location>
        <begin position="503"/>
        <end position="551"/>
    </location>
</feature>
<organism evidence="7 8">
    <name type="scientific">Rheinheimera baltica</name>
    <dbReference type="NCBI Taxonomy" id="67576"/>
    <lineage>
        <taxon>Bacteria</taxon>
        <taxon>Pseudomonadati</taxon>
        <taxon>Pseudomonadota</taxon>
        <taxon>Gammaproteobacteria</taxon>
        <taxon>Chromatiales</taxon>
        <taxon>Chromatiaceae</taxon>
        <taxon>Rheinheimera</taxon>
    </lineage>
</organism>
<evidence type="ECO:0000313" key="8">
    <source>
        <dbReference type="Proteomes" id="UP001231109"/>
    </source>
</evidence>
<feature type="signal peptide" evidence="6">
    <location>
        <begin position="1"/>
        <end position="29"/>
    </location>
</feature>
<keyword evidence="4" id="KW-0106">Calcium</keyword>
<reference evidence="7 8" key="1">
    <citation type="submission" date="2022-11" db="EMBL/GenBank/DDBJ databases">
        <title>Viruses from the air-sea interface of a natural surface slick.</title>
        <authorList>
            <person name="Rahlff J."/>
            <person name="Holmfeldt K."/>
        </authorList>
    </citation>
    <scope>NUCLEOTIDE SEQUENCE [LARGE SCALE GENOMIC DNA]</scope>
    <source>
        <strain evidence="7 8">SMS4</strain>
    </source>
</reference>
<gene>
    <name evidence="7" type="ORF">ORJ04_15405</name>
</gene>
<dbReference type="InterPro" id="IPR059100">
    <property type="entry name" value="TSP3_bac"/>
</dbReference>
<dbReference type="Pfam" id="PF18884">
    <property type="entry name" value="TSP3_bac"/>
    <property type="match status" value="2"/>
</dbReference>
<keyword evidence="2" id="KW-0964">Secreted</keyword>
<keyword evidence="8" id="KW-1185">Reference proteome</keyword>
<comment type="subcellular location">
    <subcellularLocation>
        <location evidence="1">Secreted</location>
    </subcellularLocation>
</comment>
<evidence type="ECO:0000256" key="2">
    <source>
        <dbReference type="ARBA" id="ARBA00022525"/>
    </source>
</evidence>
<evidence type="ECO:0000313" key="7">
    <source>
        <dbReference type="EMBL" id="MDP5137342.1"/>
    </source>
</evidence>
<evidence type="ECO:0000256" key="4">
    <source>
        <dbReference type="ARBA" id="ARBA00022837"/>
    </source>
</evidence>
<evidence type="ECO:0000256" key="1">
    <source>
        <dbReference type="ARBA" id="ARBA00004613"/>
    </source>
</evidence>
<protein>
    <submittedName>
        <fullName evidence="7">Uncharacterized protein</fullName>
    </submittedName>
</protein>
<evidence type="ECO:0000256" key="5">
    <source>
        <dbReference type="SAM" id="MobiDB-lite"/>
    </source>
</evidence>
<accession>A0ABT9I1V0</accession>
<name>A0ABT9I1V0_9GAMM</name>